<dbReference type="EMBL" id="DXAQ01000074">
    <property type="protein sequence ID" value="HIZ89225.1"/>
    <property type="molecule type" value="Genomic_DNA"/>
</dbReference>
<dbReference type="Proteomes" id="UP000824176">
    <property type="component" value="Unassembled WGS sequence"/>
</dbReference>
<name>A0A9D2KAZ0_9BACT</name>
<dbReference type="AlphaFoldDB" id="A0A9D2KAZ0"/>
<evidence type="ECO:0000313" key="1">
    <source>
        <dbReference type="EMBL" id="HIZ89225.1"/>
    </source>
</evidence>
<evidence type="ECO:0000313" key="2">
    <source>
        <dbReference type="Proteomes" id="UP000824176"/>
    </source>
</evidence>
<reference evidence="1" key="2">
    <citation type="submission" date="2021-04" db="EMBL/GenBank/DDBJ databases">
        <authorList>
            <person name="Gilroy R."/>
        </authorList>
    </citation>
    <scope>NUCLEOTIDE SEQUENCE</scope>
    <source>
        <strain evidence="1">ChiW4-1371</strain>
    </source>
</reference>
<comment type="caution">
    <text evidence="1">The sequence shown here is derived from an EMBL/GenBank/DDBJ whole genome shotgun (WGS) entry which is preliminary data.</text>
</comment>
<evidence type="ECO:0008006" key="3">
    <source>
        <dbReference type="Google" id="ProtNLM"/>
    </source>
</evidence>
<sequence length="500" mass="58498">MKKFYILLSFLVLFSACKKDDNFNAENVQAPKNYTLFYKHDINFYMNAGTNKYNKNAKDAFLLDVSKEKDYEKYFPKFYILESDLDLEKYKTDTENQPALKFLSEGTDLNDAYKIIAMYFYNKEEMLNQSSFRNYCFPESEFFGRLKYSNEIKQCMYDYSKDTILYRNKNLALLKARNMILYALENNLKNEDDKIKADAHLMIAISYLAQDELYQLDNIKKHAALWKELGGLNVEIFNSKLNKELTALLTYVAYNDNTGVVEILRDSIDKGFINQVLSKGGIYNYLNDNDYIPVAVTLRGENKFAVNPFFVKYNNLQDTANIMRELVPAKEDKNLSTYNFQNNYDVLYDNPVYFLPLNGVVYTVIMKDDKPLKVEFRNPAYFDTSYGEITSVMKDSYLPLILSEYSYDYIQKDYIVYENGKANVVWNGNIRDQQPDINKLFKLRRGVNCLEDKNDKMAELCSSREAMIMAQYLYKNRCAGKKDCIIKSDELLEALNNGRM</sequence>
<reference evidence="1" key="1">
    <citation type="journal article" date="2021" name="PeerJ">
        <title>Extensive microbial diversity within the chicken gut microbiome revealed by metagenomics and culture.</title>
        <authorList>
            <person name="Gilroy R."/>
            <person name="Ravi A."/>
            <person name="Getino M."/>
            <person name="Pursley I."/>
            <person name="Horton D.L."/>
            <person name="Alikhan N.F."/>
            <person name="Baker D."/>
            <person name="Gharbi K."/>
            <person name="Hall N."/>
            <person name="Watson M."/>
            <person name="Adriaenssens E.M."/>
            <person name="Foster-Nyarko E."/>
            <person name="Jarju S."/>
            <person name="Secka A."/>
            <person name="Antonio M."/>
            <person name="Oren A."/>
            <person name="Chaudhuri R.R."/>
            <person name="La Ragione R."/>
            <person name="Hildebrand F."/>
            <person name="Pallen M.J."/>
        </authorList>
    </citation>
    <scope>NUCLEOTIDE SEQUENCE</scope>
    <source>
        <strain evidence="1">ChiW4-1371</strain>
    </source>
</reference>
<dbReference type="PROSITE" id="PS51257">
    <property type="entry name" value="PROKAR_LIPOPROTEIN"/>
    <property type="match status" value="1"/>
</dbReference>
<proteinExistence type="predicted"/>
<accession>A0A9D2KAZ0</accession>
<protein>
    <recommendedName>
        <fullName evidence="3">Lipoprotein</fullName>
    </recommendedName>
</protein>
<organism evidence="1 2">
    <name type="scientific">Candidatus Mucispirillum faecigallinarum</name>
    <dbReference type="NCBI Taxonomy" id="2838699"/>
    <lineage>
        <taxon>Bacteria</taxon>
        <taxon>Pseudomonadati</taxon>
        <taxon>Deferribacterota</taxon>
        <taxon>Deferribacteres</taxon>
        <taxon>Deferribacterales</taxon>
        <taxon>Mucispirillaceae</taxon>
        <taxon>Mucispirillum</taxon>
    </lineage>
</organism>
<gene>
    <name evidence="1" type="ORF">H9804_04710</name>
</gene>